<dbReference type="EMBL" id="JARIHO010000042">
    <property type="protein sequence ID" value="KAJ7326380.1"/>
    <property type="molecule type" value="Genomic_DNA"/>
</dbReference>
<evidence type="ECO:0000313" key="3">
    <source>
        <dbReference type="Proteomes" id="UP001218218"/>
    </source>
</evidence>
<gene>
    <name evidence="2" type="ORF">DFH08DRAFT_816707</name>
</gene>
<protein>
    <submittedName>
        <fullName evidence="2">Uncharacterized protein</fullName>
    </submittedName>
</protein>
<evidence type="ECO:0000313" key="2">
    <source>
        <dbReference type="EMBL" id="KAJ7326380.1"/>
    </source>
</evidence>
<proteinExistence type="predicted"/>
<name>A0AAD7EHX8_9AGAR</name>
<accession>A0AAD7EHX8</accession>
<comment type="caution">
    <text evidence="2">The sequence shown here is derived from an EMBL/GenBank/DDBJ whole genome shotgun (WGS) entry which is preliminary data.</text>
</comment>
<evidence type="ECO:0000256" key="1">
    <source>
        <dbReference type="SAM" id="MobiDB-lite"/>
    </source>
</evidence>
<dbReference type="AlphaFoldDB" id="A0AAD7EHX8"/>
<dbReference type="Proteomes" id="UP001218218">
    <property type="component" value="Unassembled WGS sequence"/>
</dbReference>
<keyword evidence="3" id="KW-1185">Reference proteome</keyword>
<feature type="region of interest" description="Disordered" evidence="1">
    <location>
        <begin position="8"/>
        <end position="51"/>
    </location>
</feature>
<sequence length="123" mass="13845">MPLPRLLKKLSRKNLNKSQSATSPAEHRKRSTSESTNKPCNLCGPQTLPSQPRTRVSLGITYLILHQTHFGIRKCANTLLSAADLNDSFILFSCAAEDPNHIKDSVSKSHWGLVIRCWFFQLQ</sequence>
<reference evidence="2" key="1">
    <citation type="submission" date="2023-03" db="EMBL/GenBank/DDBJ databases">
        <title>Massive genome expansion in bonnet fungi (Mycena s.s.) driven by repeated elements and novel gene families across ecological guilds.</title>
        <authorList>
            <consortium name="Lawrence Berkeley National Laboratory"/>
            <person name="Harder C.B."/>
            <person name="Miyauchi S."/>
            <person name="Viragh M."/>
            <person name="Kuo A."/>
            <person name="Thoen E."/>
            <person name="Andreopoulos B."/>
            <person name="Lu D."/>
            <person name="Skrede I."/>
            <person name="Drula E."/>
            <person name="Henrissat B."/>
            <person name="Morin E."/>
            <person name="Kohler A."/>
            <person name="Barry K."/>
            <person name="LaButti K."/>
            <person name="Morin E."/>
            <person name="Salamov A."/>
            <person name="Lipzen A."/>
            <person name="Mereny Z."/>
            <person name="Hegedus B."/>
            <person name="Baldrian P."/>
            <person name="Stursova M."/>
            <person name="Weitz H."/>
            <person name="Taylor A."/>
            <person name="Grigoriev I.V."/>
            <person name="Nagy L.G."/>
            <person name="Martin F."/>
            <person name="Kauserud H."/>
        </authorList>
    </citation>
    <scope>NUCLEOTIDE SEQUENCE</scope>
    <source>
        <strain evidence="2">CBHHK002</strain>
    </source>
</reference>
<organism evidence="2 3">
    <name type="scientific">Mycena albidolilacea</name>
    <dbReference type="NCBI Taxonomy" id="1033008"/>
    <lineage>
        <taxon>Eukaryota</taxon>
        <taxon>Fungi</taxon>
        <taxon>Dikarya</taxon>
        <taxon>Basidiomycota</taxon>
        <taxon>Agaricomycotina</taxon>
        <taxon>Agaricomycetes</taxon>
        <taxon>Agaricomycetidae</taxon>
        <taxon>Agaricales</taxon>
        <taxon>Marasmiineae</taxon>
        <taxon>Mycenaceae</taxon>
        <taxon>Mycena</taxon>
    </lineage>
</organism>